<keyword evidence="4" id="KW-0378">Hydrolase</keyword>
<keyword evidence="1" id="KW-0004">4Fe-4S</keyword>
<dbReference type="AlphaFoldDB" id="A0A7Y9UVQ9"/>
<keyword evidence="2" id="KW-0479">Metal-binding</keyword>
<dbReference type="CDD" id="cd10031">
    <property type="entry name" value="UDG-F5_TTUDGB_like"/>
    <property type="match status" value="1"/>
</dbReference>
<keyword evidence="6" id="KW-0411">Iron-sulfur</keyword>
<dbReference type="Pfam" id="PF03167">
    <property type="entry name" value="UDG"/>
    <property type="match status" value="1"/>
</dbReference>
<keyword evidence="13" id="KW-1185">Reference proteome</keyword>
<protein>
    <recommendedName>
        <fullName evidence="9">Type-5 uracil-DNA glycosylase</fullName>
    </recommendedName>
</protein>
<keyword evidence="7" id="KW-0234">DNA repair</keyword>
<evidence type="ECO:0000256" key="2">
    <source>
        <dbReference type="ARBA" id="ARBA00022723"/>
    </source>
</evidence>
<proteinExistence type="inferred from homology"/>
<keyword evidence="3" id="KW-0227">DNA damage</keyword>
<evidence type="ECO:0000256" key="3">
    <source>
        <dbReference type="ARBA" id="ARBA00022763"/>
    </source>
</evidence>
<comment type="caution">
    <text evidence="12">The sequence shown here is derived from an EMBL/GenBank/DDBJ whole genome shotgun (WGS) entry which is preliminary data.</text>
</comment>
<dbReference type="InterPro" id="IPR051536">
    <property type="entry name" value="UDG_Type-4/5"/>
</dbReference>
<dbReference type="Proteomes" id="UP000540656">
    <property type="component" value="Unassembled WGS sequence"/>
</dbReference>
<name>A0A7Y9UVQ9_9ACTN</name>
<dbReference type="SUPFAM" id="SSF52141">
    <property type="entry name" value="Uracil-DNA glycosylase-like"/>
    <property type="match status" value="1"/>
</dbReference>
<evidence type="ECO:0000256" key="8">
    <source>
        <dbReference type="ARBA" id="ARBA00023779"/>
    </source>
</evidence>
<organism evidence="12 13">
    <name type="scientific">Nocardioides daedukensis</name>
    <dbReference type="NCBI Taxonomy" id="634462"/>
    <lineage>
        <taxon>Bacteria</taxon>
        <taxon>Bacillati</taxon>
        <taxon>Actinomycetota</taxon>
        <taxon>Actinomycetes</taxon>
        <taxon>Propionibacteriales</taxon>
        <taxon>Nocardioidaceae</taxon>
        <taxon>Nocardioides</taxon>
    </lineage>
</organism>
<dbReference type="InterPro" id="IPR005122">
    <property type="entry name" value="Uracil-DNA_glycosylase-like"/>
</dbReference>
<dbReference type="GO" id="GO:0033958">
    <property type="term" value="F:DNA-deoxyinosine glycosylase activity"/>
    <property type="evidence" value="ECO:0007669"/>
    <property type="project" value="InterPro"/>
</dbReference>
<dbReference type="GO" id="GO:0046872">
    <property type="term" value="F:metal ion binding"/>
    <property type="evidence" value="ECO:0007669"/>
    <property type="project" value="UniProtKB-KW"/>
</dbReference>
<dbReference type="GO" id="GO:0051539">
    <property type="term" value="F:4 iron, 4 sulfur cluster binding"/>
    <property type="evidence" value="ECO:0007669"/>
    <property type="project" value="UniProtKB-KW"/>
</dbReference>
<dbReference type="EMBL" id="JACCAA010000001">
    <property type="protein sequence ID" value="NYG58485.1"/>
    <property type="molecule type" value="Genomic_DNA"/>
</dbReference>
<evidence type="ECO:0000256" key="4">
    <source>
        <dbReference type="ARBA" id="ARBA00022801"/>
    </source>
</evidence>
<sequence>MLPHPITGQSFGSPVPPGTGWPDDPATPQTPVARTADDVRRLADDADLAELDARVSVCSACPRLVTWREDVAADKRASFADQPYWGRPISGWGTSTPSVLIVGLAPAAHGGNRTGRIFTGDQSGDWLFAALHRVGLANQPTSRHAGDGLALIDARMVASVRCAPPDNKPTVIERDTCAPWIQREIELVAHGIRVVVALGGYGWDATLRSLRAAGWEIPRPKPKFGHGAEVVLTRPGGSDRVTLLGCYHPSQHNTFTGRLTESMTDELLARARTLASLPA</sequence>
<dbReference type="InterPro" id="IPR044147">
    <property type="entry name" value="UdgB-like"/>
</dbReference>
<evidence type="ECO:0000313" key="13">
    <source>
        <dbReference type="Proteomes" id="UP000540656"/>
    </source>
</evidence>
<accession>A0A7Y9UVQ9</accession>
<evidence type="ECO:0000256" key="9">
    <source>
        <dbReference type="ARBA" id="ARBA00023887"/>
    </source>
</evidence>
<dbReference type="InterPro" id="IPR036895">
    <property type="entry name" value="Uracil-DNA_glycosylase-like_sf"/>
</dbReference>
<evidence type="ECO:0000256" key="5">
    <source>
        <dbReference type="ARBA" id="ARBA00023004"/>
    </source>
</evidence>
<evidence type="ECO:0000256" key="1">
    <source>
        <dbReference type="ARBA" id="ARBA00022485"/>
    </source>
</evidence>
<dbReference type="SMART" id="SM00986">
    <property type="entry name" value="UDG"/>
    <property type="match status" value="1"/>
</dbReference>
<dbReference type="GO" id="GO:0004844">
    <property type="term" value="F:uracil DNA N-glycosylase activity"/>
    <property type="evidence" value="ECO:0007669"/>
    <property type="project" value="InterPro"/>
</dbReference>
<dbReference type="RefSeq" id="WP_179501646.1">
    <property type="nucleotide sequence ID" value="NZ_JACCAA010000001.1"/>
</dbReference>
<keyword evidence="5" id="KW-0408">Iron</keyword>
<reference evidence="12 13" key="1">
    <citation type="submission" date="2020-07" db="EMBL/GenBank/DDBJ databases">
        <title>Sequencing the genomes of 1000 actinobacteria strains.</title>
        <authorList>
            <person name="Klenk H.-P."/>
        </authorList>
    </citation>
    <scope>NUCLEOTIDE SEQUENCE [LARGE SCALE GENOMIC DNA]</scope>
    <source>
        <strain evidence="12 13">DSM 23819</strain>
    </source>
</reference>
<feature type="region of interest" description="Disordered" evidence="10">
    <location>
        <begin position="1"/>
        <end position="33"/>
    </location>
</feature>
<gene>
    <name evidence="12" type="ORF">BJ980_001408</name>
</gene>
<dbReference type="GO" id="GO:0006284">
    <property type="term" value="P:base-excision repair"/>
    <property type="evidence" value="ECO:0007669"/>
    <property type="project" value="InterPro"/>
</dbReference>
<evidence type="ECO:0000256" key="10">
    <source>
        <dbReference type="SAM" id="MobiDB-lite"/>
    </source>
</evidence>
<dbReference type="PANTHER" id="PTHR33693:SF3">
    <property type="entry name" value="TYPE-5 URACIL-DNA GLYCOSYLASE"/>
    <property type="match status" value="1"/>
</dbReference>
<dbReference type="PANTHER" id="PTHR33693">
    <property type="entry name" value="TYPE-5 URACIL-DNA GLYCOSYLASE"/>
    <property type="match status" value="1"/>
</dbReference>
<comment type="similarity">
    <text evidence="8">Belongs to the uracil-DNA glycosylase (UDG) superfamily. Type 5 (UDGb) family.</text>
</comment>
<evidence type="ECO:0000259" key="11">
    <source>
        <dbReference type="SMART" id="SM00986"/>
    </source>
</evidence>
<evidence type="ECO:0000256" key="7">
    <source>
        <dbReference type="ARBA" id="ARBA00023204"/>
    </source>
</evidence>
<evidence type="ECO:0000313" key="12">
    <source>
        <dbReference type="EMBL" id="NYG58485.1"/>
    </source>
</evidence>
<evidence type="ECO:0000256" key="6">
    <source>
        <dbReference type="ARBA" id="ARBA00023014"/>
    </source>
</evidence>
<dbReference type="Gene3D" id="3.40.470.10">
    <property type="entry name" value="Uracil-DNA glycosylase-like domain"/>
    <property type="match status" value="1"/>
</dbReference>
<feature type="domain" description="Uracil-DNA glycosylase-like" evidence="11">
    <location>
        <begin position="90"/>
        <end position="268"/>
    </location>
</feature>
<dbReference type="SMART" id="SM00987">
    <property type="entry name" value="UreE_C"/>
    <property type="match status" value="1"/>
</dbReference>